<proteinExistence type="predicted"/>
<protein>
    <submittedName>
        <fullName evidence="1">Uncharacterized protein</fullName>
    </submittedName>
</protein>
<comment type="caution">
    <text evidence="1">The sequence shown here is derived from an EMBL/GenBank/DDBJ whole genome shotgun (WGS) entry which is preliminary data.</text>
</comment>
<dbReference type="Proteomes" id="UP000821845">
    <property type="component" value="Chromosome 1"/>
</dbReference>
<keyword evidence="2" id="KW-1185">Reference proteome</keyword>
<dbReference type="EMBL" id="CM023481">
    <property type="protein sequence ID" value="KAH6948019.1"/>
    <property type="molecule type" value="Genomic_DNA"/>
</dbReference>
<evidence type="ECO:0000313" key="2">
    <source>
        <dbReference type="Proteomes" id="UP000821845"/>
    </source>
</evidence>
<accession>A0ACB7TPR6</accession>
<reference evidence="1" key="1">
    <citation type="submission" date="2020-05" db="EMBL/GenBank/DDBJ databases">
        <title>Large-scale comparative analyses of tick genomes elucidate their genetic diversity and vector capacities.</title>
        <authorList>
            <person name="Jia N."/>
            <person name="Wang J."/>
            <person name="Shi W."/>
            <person name="Du L."/>
            <person name="Sun Y."/>
            <person name="Zhan W."/>
            <person name="Jiang J."/>
            <person name="Wang Q."/>
            <person name="Zhang B."/>
            <person name="Ji P."/>
            <person name="Sakyi L.B."/>
            <person name="Cui X."/>
            <person name="Yuan T."/>
            <person name="Jiang B."/>
            <person name="Yang W."/>
            <person name="Lam T.T.-Y."/>
            <person name="Chang Q."/>
            <person name="Ding S."/>
            <person name="Wang X."/>
            <person name="Zhu J."/>
            <person name="Ruan X."/>
            <person name="Zhao L."/>
            <person name="Wei J."/>
            <person name="Que T."/>
            <person name="Du C."/>
            <person name="Cheng J."/>
            <person name="Dai P."/>
            <person name="Han X."/>
            <person name="Huang E."/>
            <person name="Gao Y."/>
            <person name="Liu J."/>
            <person name="Shao H."/>
            <person name="Ye R."/>
            <person name="Li L."/>
            <person name="Wei W."/>
            <person name="Wang X."/>
            <person name="Wang C."/>
            <person name="Yang T."/>
            <person name="Huo Q."/>
            <person name="Li W."/>
            <person name="Guo W."/>
            <person name="Chen H."/>
            <person name="Zhou L."/>
            <person name="Ni X."/>
            <person name="Tian J."/>
            <person name="Zhou Y."/>
            <person name="Sheng Y."/>
            <person name="Liu T."/>
            <person name="Pan Y."/>
            <person name="Xia L."/>
            <person name="Li J."/>
            <person name="Zhao F."/>
            <person name="Cao W."/>
        </authorList>
    </citation>
    <scope>NUCLEOTIDE SEQUENCE</scope>
    <source>
        <strain evidence="1">Hyas-2018</strain>
    </source>
</reference>
<sequence length="174" mass="18840">MNVQESGEGRAISASDDIRYLQRNTTTNVVEMTRLLDRAAAVFGSSRSRVKPRREESIKTSSLGHTMGRGRERRCFHGTREDHTRRGGGGQPRHLPPAGTRRHPANPHALSSPTEEPVNAPVLASSQTPFSLCFRPPPHAPLETSCSTGGELVVRGGVMRLGYDATTAASSNRS</sequence>
<evidence type="ECO:0000313" key="1">
    <source>
        <dbReference type="EMBL" id="KAH6948019.1"/>
    </source>
</evidence>
<gene>
    <name evidence="1" type="ORF">HPB50_022457</name>
</gene>
<name>A0ACB7TPR6_HYAAI</name>
<organism evidence="1 2">
    <name type="scientific">Hyalomma asiaticum</name>
    <name type="common">Tick</name>
    <dbReference type="NCBI Taxonomy" id="266040"/>
    <lineage>
        <taxon>Eukaryota</taxon>
        <taxon>Metazoa</taxon>
        <taxon>Ecdysozoa</taxon>
        <taxon>Arthropoda</taxon>
        <taxon>Chelicerata</taxon>
        <taxon>Arachnida</taxon>
        <taxon>Acari</taxon>
        <taxon>Parasitiformes</taxon>
        <taxon>Ixodida</taxon>
        <taxon>Ixodoidea</taxon>
        <taxon>Ixodidae</taxon>
        <taxon>Hyalomminae</taxon>
        <taxon>Hyalomma</taxon>
    </lineage>
</organism>